<feature type="compositionally biased region" description="Basic and acidic residues" evidence="1">
    <location>
        <begin position="326"/>
        <end position="337"/>
    </location>
</feature>
<organism evidence="2 3">
    <name type="scientific">Colocasia esculenta</name>
    <name type="common">Wild taro</name>
    <name type="synonym">Arum esculentum</name>
    <dbReference type="NCBI Taxonomy" id="4460"/>
    <lineage>
        <taxon>Eukaryota</taxon>
        <taxon>Viridiplantae</taxon>
        <taxon>Streptophyta</taxon>
        <taxon>Embryophyta</taxon>
        <taxon>Tracheophyta</taxon>
        <taxon>Spermatophyta</taxon>
        <taxon>Magnoliopsida</taxon>
        <taxon>Liliopsida</taxon>
        <taxon>Araceae</taxon>
        <taxon>Aroideae</taxon>
        <taxon>Colocasieae</taxon>
        <taxon>Colocasia</taxon>
    </lineage>
</organism>
<accession>A0A843WHG9</accession>
<dbReference type="EMBL" id="NMUH01003751">
    <property type="protein sequence ID" value="MQM06957.1"/>
    <property type="molecule type" value="Genomic_DNA"/>
</dbReference>
<reference evidence="2" key="1">
    <citation type="submission" date="2017-07" db="EMBL/GenBank/DDBJ databases">
        <title>Taro Niue Genome Assembly and Annotation.</title>
        <authorList>
            <person name="Atibalentja N."/>
            <person name="Keating K."/>
            <person name="Fields C.J."/>
        </authorList>
    </citation>
    <scope>NUCLEOTIDE SEQUENCE</scope>
    <source>
        <strain evidence="2">Niue_2</strain>
        <tissue evidence="2">Leaf</tissue>
    </source>
</reference>
<keyword evidence="3" id="KW-1185">Reference proteome</keyword>
<dbReference type="Proteomes" id="UP000652761">
    <property type="component" value="Unassembled WGS sequence"/>
</dbReference>
<feature type="region of interest" description="Disordered" evidence="1">
    <location>
        <begin position="292"/>
        <end position="337"/>
    </location>
</feature>
<feature type="compositionally biased region" description="Polar residues" evidence="1">
    <location>
        <begin position="313"/>
        <end position="324"/>
    </location>
</feature>
<evidence type="ECO:0000313" key="3">
    <source>
        <dbReference type="Proteomes" id="UP000652761"/>
    </source>
</evidence>
<feature type="compositionally biased region" description="Polar residues" evidence="1">
    <location>
        <begin position="292"/>
        <end position="306"/>
    </location>
</feature>
<sequence>MVDMTLISQNSMLGPKFHRGLAQGQIRRFLVRPPNSSPGAWSWAADAIAYGHPFTQIGITFRSVIGIAYKTPILNWHSETPVALLLPQAIRHRFGVEKPSFRTPKLRFWLTISPFPKFFRNNVSLDHVNPRRGNHMQSGCHGDQKLCSTQRENSFPDFCVGAEIPPQSVCTSTPIVVALGEDADICSCGDRNRPRVPNPESALRPGQHKTTIRNQHSEMPVAPYCLSNVSLDHVNPGRGNHTESACHDDRKLCSTQCENSCPGRRYGSTNIADIVSESLMFTHFCLGSVDTRSGQVDTSPRFQKTQLPDWDSRSTLDQSRSTLVPDSRRAESELQDGRQDAGFGEFCVGAEIPPQSMCTSTLIVVPLG</sequence>
<comment type="caution">
    <text evidence="2">The sequence shown here is derived from an EMBL/GenBank/DDBJ whole genome shotgun (WGS) entry which is preliminary data.</text>
</comment>
<evidence type="ECO:0000256" key="1">
    <source>
        <dbReference type="SAM" id="MobiDB-lite"/>
    </source>
</evidence>
<gene>
    <name evidence="2" type="ORF">Taro_039788</name>
</gene>
<evidence type="ECO:0000313" key="2">
    <source>
        <dbReference type="EMBL" id="MQM06957.1"/>
    </source>
</evidence>
<protein>
    <submittedName>
        <fullName evidence="2">Uncharacterized protein</fullName>
    </submittedName>
</protein>
<proteinExistence type="predicted"/>
<name>A0A843WHG9_COLES</name>
<dbReference type="AlphaFoldDB" id="A0A843WHG9"/>